<comment type="caution">
    <text evidence="1">The sequence shown here is derived from an EMBL/GenBank/DDBJ whole genome shotgun (WGS) entry which is preliminary data.</text>
</comment>
<reference evidence="2" key="1">
    <citation type="journal article" date="2019" name="Int. J. Syst. Evol. Microbiol.">
        <title>The Global Catalogue of Microorganisms (GCM) 10K type strain sequencing project: providing services to taxonomists for standard genome sequencing and annotation.</title>
        <authorList>
            <consortium name="The Broad Institute Genomics Platform"/>
            <consortium name="The Broad Institute Genome Sequencing Center for Infectious Disease"/>
            <person name="Wu L."/>
            <person name="Ma J."/>
        </authorList>
    </citation>
    <scope>NUCLEOTIDE SEQUENCE [LARGE SCALE GENOMIC DNA]</scope>
    <source>
        <strain evidence="2">JCM 15910</strain>
    </source>
</reference>
<evidence type="ECO:0000313" key="1">
    <source>
        <dbReference type="EMBL" id="GAA0864755.1"/>
    </source>
</evidence>
<accession>A0ABP3XI20</accession>
<gene>
    <name evidence="1" type="ORF">GCM10009115_20570</name>
</gene>
<sequence>MVVFGSVLGAMPDGEDKEGLSSVLTYFIGKLKGRHPALAMTELLAPDYVLSLHGEIASSAKRCAEEAVAMGLDLQEAGRILVDLDKQPAPTS</sequence>
<proteinExistence type="predicted"/>
<keyword evidence="2" id="KW-1185">Reference proteome</keyword>
<name>A0ABP3XI20_9SPHN</name>
<protein>
    <submittedName>
        <fullName evidence="1">Uncharacterized protein</fullName>
    </submittedName>
</protein>
<dbReference type="EMBL" id="BAAAFE010000007">
    <property type="protein sequence ID" value="GAA0864755.1"/>
    <property type="molecule type" value="Genomic_DNA"/>
</dbReference>
<dbReference type="Proteomes" id="UP001500738">
    <property type="component" value="Unassembled WGS sequence"/>
</dbReference>
<organism evidence="1 2">
    <name type="scientific">Sphingopyxis soli</name>
    <dbReference type="NCBI Taxonomy" id="592051"/>
    <lineage>
        <taxon>Bacteria</taxon>
        <taxon>Pseudomonadati</taxon>
        <taxon>Pseudomonadota</taxon>
        <taxon>Alphaproteobacteria</taxon>
        <taxon>Sphingomonadales</taxon>
        <taxon>Sphingomonadaceae</taxon>
        <taxon>Sphingopyxis</taxon>
    </lineage>
</organism>
<dbReference type="RefSeq" id="WP_215355028.1">
    <property type="nucleotide sequence ID" value="NZ_BAAAFE010000007.1"/>
</dbReference>
<evidence type="ECO:0000313" key="2">
    <source>
        <dbReference type="Proteomes" id="UP001500738"/>
    </source>
</evidence>